<dbReference type="Proteomes" id="UP000271974">
    <property type="component" value="Unassembled WGS sequence"/>
</dbReference>
<evidence type="ECO:0000313" key="2">
    <source>
        <dbReference type="Proteomes" id="UP000271974"/>
    </source>
</evidence>
<sequence length="215" mass="24184">MVGFFVQRELQTIPDWELHCSMASEAEANIERFKSENHSAFIVGYTGEVGKALVHDLNQLKIFKRVVLIGRRRIHLHVGPEFEQKVINFDHLDNHRDLFSGLDVGFCCLGTTTGKSGTGQVEEALKLMRFDRLSIYRPGMLLCKRDETRMLELVAGSILQPIHYLFPTAISAPVEVVARAMINHVLLPLGSEPNWTLYNNKALHLASGLSTGCRK</sequence>
<dbReference type="STRING" id="188477.A0A433TPN4"/>
<protein>
    <recommendedName>
        <fullName evidence="3">NAD(P)-binding domain-containing protein</fullName>
    </recommendedName>
</protein>
<dbReference type="SUPFAM" id="SSF51735">
    <property type="entry name" value="NAD(P)-binding Rossmann-fold domains"/>
    <property type="match status" value="1"/>
</dbReference>
<keyword evidence="2" id="KW-1185">Reference proteome</keyword>
<dbReference type="Gene3D" id="3.40.50.720">
    <property type="entry name" value="NAD(P)-binding Rossmann-like Domain"/>
    <property type="match status" value="2"/>
</dbReference>
<dbReference type="GO" id="GO:0051170">
    <property type="term" value="P:import into nucleus"/>
    <property type="evidence" value="ECO:0007669"/>
    <property type="project" value="TreeGrafter"/>
</dbReference>
<evidence type="ECO:0008006" key="3">
    <source>
        <dbReference type="Google" id="ProtNLM"/>
    </source>
</evidence>
<dbReference type="InterPro" id="IPR036291">
    <property type="entry name" value="NAD(P)-bd_dom_sf"/>
</dbReference>
<dbReference type="PANTHER" id="PTHR14097:SF7">
    <property type="entry name" value="OXIDOREDUCTASE HTATIP2"/>
    <property type="match status" value="1"/>
</dbReference>
<reference evidence="1 2" key="1">
    <citation type="submission" date="2019-01" db="EMBL/GenBank/DDBJ databases">
        <title>A draft genome assembly of the solar-powered sea slug Elysia chlorotica.</title>
        <authorList>
            <person name="Cai H."/>
            <person name="Li Q."/>
            <person name="Fang X."/>
            <person name="Li J."/>
            <person name="Curtis N.E."/>
            <person name="Altenburger A."/>
            <person name="Shibata T."/>
            <person name="Feng M."/>
            <person name="Maeda T."/>
            <person name="Schwartz J.A."/>
            <person name="Shigenobu S."/>
            <person name="Lundholm N."/>
            <person name="Nishiyama T."/>
            <person name="Yang H."/>
            <person name="Hasebe M."/>
            <person name="Li S."/>
            <person name="Pierce S.K."/>
            <person name="Wang J."/>
        </authorList>
    </citation>
    <scope>NUCLEOTIDE SEQUENCE [LARGE SCALE GENOMIC DNA]</scope>
    <source>
        <strain evidence="1">EC2010</strain>
        <tissue evidence="1">Whole organism of an adult</tissue>
    </source>
</reference>
<evidence type="ECO:0000313" key="1">
    <source>
        <dbReference type="EMBL" id="RUS83563.1"/>
    </source>
</evidence>
<name>A0A433TPN4_ELYCH</name>
<dbReference type="PANTHER" id="PTHR14097">
    <property type="entry name" value="OXIDOREDUCTASE HTATIP2"/>
    <property type="match status" value="1"/>
</dbReference>
<comment type="caution">
    <text evidence="1">The sequence shown here is derived from an EMBL/GenBank/DDBJ whole genome shotgun (WGS) entry which is preliminary data.</text>
</comment>
<dbReference type="AlphaFoldDB" id="A0A433TPN4"/>
<dbReference type="GO" id="GO:0005737">
    <property type="term" value="C:cytoplasm"/>
    <property type="evidence" value="ECO:0007669"/>
    <property type="project" value="TreeGrafter"/>
</dbReference>
<organism evidence="1 2">
    <name type="scientific">Elysia chlorotica</name>
    <name type="common">Eastern emerald elysia</name>
    <name type="synonym">Sea slug</name>
    <dbReference type="NCBI Taxonomy" id="188477"/>
    <lineage>
        <taxon>Eukaryota</taxon>
        <taxon>Metazoa</taxon>
        <taxon>Spiralia</taxon>
        <taxon>Lophotrochozoa</taxon>
        <taxon>Mollusca</taxon>
        <taxon>Gastropoda</taxon>
        <taxon>Heterobranchia</taxon>
        <taxon>Euthyneura</taxon>
        <taxon>Panpulmonata</taxon>
        <taxon>Sacoglossa</taxon>
        <taxon>Placobranchoidea</taxon>
        <taxon>Plakobranchidae</taxon>
        <taxon>Elysia</taxon>
    </lineage>
</organism>
<dbReference type="EMBL" id="RQTK01000239">
    <property type="protein sequence ID" value="RUS83563.1"/>
    <property type="molecule type" value="Genomic_DNA"/>
</dbReference>
<gene>
    <name evidence="1" type="ORF">EGW08_008669</name>
</gene>
<proteinExistence type="predicted"/>
<dbReference type="OrthoDB" id="430436at2759"/>
<accession>A0A433TPN4</accession>